<gene>
    <name evidence="2" type="ORF">CALVIDRAFT_322653</name>
</gene>
<dbReference type="GO" id="GO:0008168">
    <property type="term" value="F:methyltransferase activity"/>
    <property type="evidence" value="ECO:0007669"/>
    <property type="project" value="UniProtKB-KW"/>
</dbReference>
<sequence>MAELLLQSKAASRNGRFHAAETYLLPSDEEGRVRLDIQHRLLMAHTPMIVPSGLSFNDGDAILDPGTGTGAWLNAMAKMLPPTITVYGIDISSGLFPPPLANTSLLACSTLDLPAEWTSNFVYVHQRLMVLAFTHEAWKKCISDFYRILKPGGWIRLEEYDSARVFDGYREPGPFYGRYLGSLSALGESRGITSDNLLKITGLLEGAGFREVQFTKSMTLLCGEDALAAGAWRSLKAPFLQIGGQYFCTASGGQVLIDVGLGLGATDEELDTFMDKMEEELRGTISELMFVTWTAQKPL</sequence>
<dbReference type="GO" id="GO:0032259">
    <property type="term" value="P:methylation"/>
    <property type="evidence" value="ECO:0007669"/>
    <property type="project" value="UniProtKB-KW"/>
</dbReference>
<proteinExistence type="predicted"/>
<keyword evidence="2" id="KW-0808">Transferase</keyword>
<dbReference type="PANTHER" id="PTHR43591">
    <property type="entry name" value="METHYLTRANSFERASE"/>
    <property type="match status" value="1"/>
</dbReference>
<keyword evidence="2" id="KW-0489">Methyltransferase</keyword>
<accession>A0A167QPF1</accession>
<dbReference type="Pfam" id="PF13649">
    <property type="entry name" value="Methyltransf_25"/>
    <property type="match status" value="1"/>
</dbReference>
<dbReference type="Gene3D" id="3.40.50.150">
    <property type="entry name" value="Vaccinia Virus protein VP39"/>
    <property type="match status" value="1"/>
</dbReference>
<dbReference type="PANTHER" id="PTHR43591:SF24">
    <property type="entry name" value="2-METHOXY-6-POLYPRENYL-1,4-BENZOQUINOL METHYLASE, MITOCHONDRIAL"/>
    <property type="match status" value="1"/>
</dbReference>
<keyword evidence="3" id="KW-1185">Reference proteome</keyword>
<evidence type="ECO:0000313" key="2">
    <source>
        <dbReference type="EMBL" id="KZP00120.1"/>
    </source>
</evidence>
<dbReference type="AlphaFoldDB" id="A0A167QPF1"/>
<dbReference type="SUPFAM" id="SSF53335">
    <property type="entry name" value="S-adenosyl-L-methionine-dependent methyltransferases"/>
    <property type="match status" value="1"/>
</dbReference>
<organism evidence="2 3">
    <name type="scientific">Calocera viscosa (strain TUFC12733)</name>
    <dbReference type="NCBI Taxonomy" id="1330018"/>
    <lineage>
        <taxon>Eukaryota</taxon>
        <taxon>Fungi</taxon>
        <taxon>Dikarya</taxon>
        <taxon>Basidiomycota</taxon>
        <taxon>Agaricomycotina</taxon>
        <taxon>Dacrymycetes</taxon>
        <taxon>Dacrymycetales</taxon>
        <taxon>Dacrymycetaceae</taxon>
        <taxon>Calocera</taxon>
    </lineage>
</organism>
<name>A0A167QPF1_CALVF</name>
<dbReference type="Proteomes" id="UP000076738">
    <property type="component" value="Unassembled WGS sequence"/>
</dbReference>
<reference evidence="2 3" key="1">
    <citation type="journal article" date="2016" name="Mol. Biol. Evol.">
        <title>Comparative Genomics of Early-Diverging Mushroom-Forming Fungi Provides Insights into the Origins of Lignocellulose Decay Capabilities.</title>
        <authorList>
            <person name="Nagy L.G."/>
            <person name="Riley R."/>
            <person name="Tritt A."/>
            <person name="Adam C."/>
            <person name="Daum C."/>
            <person name="Floudas D."/>
            <person name="Sun H."/>
            <person name="Yadav J.S."/>
            <person name="Pangilinan J."/>
            <person name="Larsson K.H."/>
            <person name="Matsuura K."/>
            <person name="Barry K."/>
            <person name="Labutti K."/>
            <person name="Kuo R."/>
            <person name="Ohm R.A."/>
            <person name="Bhattacharya S.S."/>
            <person name="Shirouzu T."/>
            <person name="Yoshinaga Y."/>
            <person name="Martin F.M."/>
            <person name="Grigoriev I.V."/>
            <person name="Hibbett D.S."/>
        </authorList>
    </citation>
    <scope>NUCLEOTIDE SEQUENCE [LARGE SCALE GENOMIC DNA]</scope>
    <source>
        <strain evidence="2 3">TUFC12733</strain>
    </source>
</reference>
<dbReference type="EMBL" id="KV417270">
    <property type="protein sequence ID" value="KZP00120.1"/>
    <property type="molecule type" value="Genomic_DNA"/>
</dbReference>
<evidence type="ECO:0000259" key="1">
    <source>
        <dbReference type="Pfam" id="PF13649"/>
    </source>
</evidence>
<dbReference type="OrthoDB" id="184880at2759"/>
<dbReference type="CDD" id="cd02440">
    <property type="entry name" value="AdoMet_MTases"/>
    <property type="match status" value="1"/>
</dbReference>
<dbReference type="InterPro" id="IPR029063">
    <property type="entry name" value="SAM-dependent_MTases_sf"/>
</dbReference>
<protein>
    <submittedName>
        <fullName evidence="2">S-adenosyl-L-methionine-dependent methyltransferase</fullName>
    </submittedName>
</protein>
<dbReference type="InterPro" id="IPR041698">
    <property type="entry name" value="Methyltransf_25"/>
</dbReference>
<evidence type="ECO:0000313" key="3">
    <source>
        <dbReference type="Proteomes" id="UP000076738"/>
    </source>
</evidence>
<feature type="domain" description="Methyltransferase" evidence="1">
    <location>
        <begin position="62"/>
        <end position="153"/>
    </location>
</feature>